<gene>
    <name evidence="2" type="ORF">Bfra_008253ia</name>
</gene>
<dbReference type="SUPFAM" id="SSF56112">
    <property type="entry name" value="Protein kinase-like (PK-like)"/>
    <property type="match status" value="1"/>
</dbReference>
<dbReference type="GeneID" id="59262308"/>
<dbReference type="Proteomes" id="UP000531561">
    <property type="component" value="Unassembled WGS sequence"/>
</dbReference>
<comment type="caution">
    <text evidence="2">The sequence shown here is derived from an EMBL/GenBank/DDBJ whole genome shotgun (WGS) entry which is preliminary data.</text>
</comment>
<dbReference type="Gene3D" id="3.90.1200.10">
    <property type="match status" value="1"/>
</dbReference>
<organism evidence="2 3">
    <name type="scientific">Botrytis fragariae</name>
    <dbReference type="NCBI Taxonomy" id="1964551"/>
    <lineage>
        <taxon>Eukaryota</taxon>
        <taxon>Fungi</taxon>
        <taxon>Dikarya</taxon>
        <taxon>Ascomycota</taxon>
        <taxon>Pezizomycotina</taxon>
        <taxon>Leotiomycetes</taxon>
        <taxon>Helotiales</taxon>
        <taxon>Sclerotiniaceae</taxon>
        <taxon>Botrytis</taxon>
    </lineage>
</organism>
<evidence type="ECO:0000259" key="1">
    <source>
        <dbReference type="Pfam" id="PF01636"/>
    </source>
</evidence>
<dbReference type="InterPro" id="IPR051678">
    <property type="entry name" value="AGP_Transferase"/>
</dbReference>
<dbReference type="PANTHER" id="PTHR21310:SF15">
    <property type="entry name" value="AMINOGLYCOSIDE PHOSPHOTRANSFERASE DOMAIN-CONTAINING PROTEIN"/>
    <property type="match status" value="1"/>
</dbReference>
<dbReference type="InterPro" id="IPR002575">
    <property type="entry name" value="Aminoglycoside_PTrfase"/>
</dbReference>
<name>A0A8H6ASV5_9HELO</name>
<feature type="domain" description="Aminoglycoside phosphotransferase" evidence="1">
    <location>
        <begin position="51"/>
        <end position="101"/>
    </location>
</feature>
<evidence type="ECO:0000313" key="2">
    <source>
        <dbReference type="EMBL" id="KAF5872976.1"/>
    </source>
</evidence>
<dbReference type="PANTHER" id="PTHR21310">
    <property type="entry name" value="AMINOGLYCOSIDE PHOSPHOTRANSFERASE-RELATED-RELATED"/>
    <property type="match status" value="1"/>
</dbReference>
<proteinExistence type="predicted"/>
<evidence type="ECO:0000313" key="3">
    <source>
        <dbReference type="Proteomes" id="UP000531561"/>
    </source>
</evidence>
<dbReference type="AlphaFoldDB" id="A0A8H6ASV5"/>
<protein>
    <recommendedName>
        <fullName evidence="1">Aminoglycoside phosphotransferase domain-containing protein</fullName>
    </recommendedName>
</protein>
<keyword evidence="3" id="KW-1185">Reference proteome</keyword>
<dbReference type="InterPro" id="IPR011009">
    <property type="entry name" value="Kinase-like_dom_sf"/>
</dbReference>
<dbReference type="Pfam" id="PF01636">
    <property type="entry name" value="APH"/>
    <property type="match status" value="1"/>
</dbReference>
<dbReference type="OrthoDB" id="2906425at2759"/>
<reference evidence="2 3" key="1">
    <citation type="journal article" date="2020" name="Phytopathology">
        <title>A high-quality genome resource of Botrytis fragariae, a new and rapidly spreading fungal pathogen causing strawberry gray mold in the U.S.A.</title>
        <authorList>
            <person name="Wu Y."/>
            <person name="Saski C.A."/>
            <person name="Schnabel G."/>
            <person name="Xiao S."/>
            <person name="Hu M."/>
        </authorList>
    </citation>
    <scope>NUCLEOTIDE SEQUENCE [LARGE SCALE GENOMIC DNA]</scope>
    <source>
        <strain evidence="2 3">BVB16</strain>
    </source>
</reference>
<dbReference type="EMBL" id="JABFCT010000009">
    <property type="protein sequence ID" value="KAF5872976.1"/>
    <property type="molecule type" value="Genomic_DNA"/>
</dbReference>
<sequence length="135" mass="15353">MADLSESQKEVVKIEIDTHLATMHNLTSSKIGGPSGIIIPPYRILRNMEDQMLSPPSKECEYVFCHMDLSQHNIIVDPVTLKIKAIIDFEYSGFWPVQFELHFYTRLGPSVGREGEIDDTNELLKFLTVIVLVAF</sequence>
<accession>A0A8H6ASV5</accession>
<dbReference type="RefSeq" id="XP_037191922.1">
    <property type="nucleotide sequence ID" value="XM_037338616.1"/>
</dbReference>